<comment type="caution">
    <text evidence="1">The sequence shown here is derived from an EMBL/GenBank/DDBJ whole genome shotgun (WGS) entry which is preliminary data.</text>
</comment>
<name>A0A812ENX6_ACAPH</name>
<accession>A0A812ENX6</accession>
<dbReference type="EMBL" id="CAHIKZ030005506">
    <property type="protein sequence ID" value="CAE1327715.1"/>
    <property type="molecule type" value="Genomic_DNA"/>
</dbReference>
<gene>
    <name evidence="1" type="ORF">SPHA_77151</name>
</gene>
<dbReference type="AlphaFoldDB" id="A0A812ENX6"/>
<protein>
    <submittedName>
        <fullName evidence="1">Uncharacterized protein</fullName>
    </submittedName>
</protein>
<proteinExistence type="predicted"/>
<evidence type="ECO:0000313" key="1">
    <source>
        <dbReference type="EMBL" id="CAE1327715.1"/>
    </source>
</evidence>
<keyword evidence="2" id="KW-1185">Reference proteome</keyword>
<dbReference type="Proteomes" id="UP000597762">
    <property type="component" value="Unassembled WGS sequence"/>
</dbReference>
<evidence type="ECO:0000313" key="2">
    <source>
        <dbReference type="Proteomes" id="UP000597762"/>
    </source>
</evidence>
<reference evidence="1" key="1">
    <citation type="submission" date="2021-01" db="EMBL/GenBank/DDBJ databases">
        <authorList>
            <person name="Li R."/>
            <person name="Bekaert M."/>
        </authorList>
    </citation>
    <scope>NUCLEOTIDE SEQUENCE</scope>
    <source>
        <strain evidence="1">Farmed</strain>
    </source>
</reference>
<sequence length="244" mass="27349">MVCIFSLSLTLVPPDGSRDTCHFISISHVTTPRGCPVAQGLFNVGIPNPWVRPKICPLYPYKRVQGRFYLPEGDSALRRSLLRVPPVRRKRVQPSNRFKSELLTPDIESNPPPPNKQHVTQGRLFIVGIPEPVGSAQKYARLNPGINGFWASFTAPKETPPFGAASFGFLSVRRQRVEPISRSESELLTHDIESPPHWGNMAGFTSPKETPPFGVASFGFLSVRRQRLEPISRSENELRTHLNY</sequence>
<organism evidence="1 2">
    <name type="scientific">Acanthosepion pharaonis</name>
    <name type="common">Pharaoh cuttlefish</name>
    <name type="synonym">Sepia pharaonis</name>
    <dbReference type="NCBI Taxonomy" id="158019"/>
    <lineage>
        <taxon>Eukaryota</taxon>
        <taxon>Metazoa</taxon>
        <taxon>Spiralia</taxon>
        <taxon>Lophotrochozoa</taxon>
        <taxon>Mollusca</taxon>
        <taxon>Cephalopoda</taxon>
        <taxon>Coleoidea</taxon>
        <taxon>Decapodiformes</taxon>
        <taxon>Sepiida</taxon>
        <taxon>Sepiina</taxon>
        <taxon>Sepiidae</taxon>
        <taxon>Acanthosepion</taxon>
    </lineage>
</organism>